<gene>
    <name evidence="6" type="ORF">LUCI_3615</name>
</gene>
<evidence type="ECO:0008006" key="8">
    <source>
        <dbReference type="Google" id="ProtNLM"/>
    </source>
</evidence>
<dbReference type="Pfam" id="PF01988">
    <property type="entry name" value="VIT1"/>
    <property type="match status" value="1"/>
</dbReference>
<evidence type="ECO:0000256" key="2">
    <source>
        <dbReference type="ARBA" id="ARBA00022692"/>
    </source>
</evidence>
<keyword evidence="4 5" id="KW-0472">Membrane</keyword>
<evidence type="ECO:0000256" key="5">
    <source>
        <dbReference type="SAM" id="Phobius"/>
    </source>
</evidence>
<dbReference type="Proteomes" id="UP000277811">
    <property type="component" value="Unassembled WGS sequence"/>
</dbReference>
<keyword evidence="2 5" id="KW-0812">Transmembrane</keyword>
<dbReference type="GO" id="GO:0030026">
    <property type="term" value="P:intracellular manganese ion homeostasis"/>
    <property type="evidence" value="ECO:0007669"/>
    <property type="project" value="InterPro"/>
</dbReference>
<dbReference type="GO" id="GO:0012505">
    <property type="term" value="C:endomembrane system"/>
    <property type="evidence" value="ECO:0007669"/>
    <property type="project" value="UniProtKB-SubCell"/>
</dbReference>
<keyword evidence="7" id="KW-1185">Reference proteome</keyword>
<comment type="subcellular location">
    <subcellularLocation>
        <location evidence="1">Endomembrane system</location>
        <topology evidence="1">Multi-pass membrane protein</topology>
    </subcellularLocation>
</comment>
<sequence length="375" mass="39444">MAKNKEVKRYLENMEDELNSSALYSALAGCEKSPQKAAVYKKLAVTEQKHAAVWQEKIIAAGEIVPRFSPSWRTRVLGWLAEKFGVAAVLPTLASLEQANSLDYANQADASALVASERSHALLLKQMSQEAQGKGMEGGALAKLEGLHKTAGGNALRAAVLGASDGLLSNFNLVMGVAGAQMSSHSILLTGFAGLLAGAISMALGEWISVQSSRELYEKQIQTEKEEILTSPDEELEELVLIYQARGLDEATARSLAAQLMSNPETALDTLARDELGIDPEELGGSAWEAALTSFFLFAAGAVIPIVPYLFLSGTAAILVSALFGAVGLFGIGAAITLFTGRSVLISGLRQVLFGLTAAAAVYSVGWLIGVTVAG</sequence>
<dbReference type="AlphaFoldDB" id="A0A498RE39"/>
<dbReference type="EMBL" id="UPPP01000088">
    <property type="protein sequence ID" value="VBB08343.1"/>
    <property type="molecule type" value="Genomic_DNA"/>
</dbReference>
<feature type="transmembrane region" description="Helical" evidence="5">
    <location>
        <begin position="352"/>
        <end position="374"/>
    </location>
</feature>
<dbReference type="GO" id="GO:0005384">
    <property type="term" value="F:manganese ion transmembrane transporter activity"/>
    <property type="evidence" value="ECO:0007669"/>
    <property type="project" value="InterPro"/>
</dbReference>
<dbReference type="SUPFAM" id="SSF47240">
    <property type="entry name" value="Ferritin-like"/>
    <property type="match status" value="1"/>
</dbReference>
<dbReference type="InterPro" id="IPR008217">
    <property type="entry name" value="Ccc1_fam"/>
</dbReference>
<keyword evidence="3 5" id="KW-1133">Transmembrane helix</keyword>
<reference evidence="6 7" key="1">
    <citation type="submission" date="2018-06" db="EMBL/GenBank/DDBJ databases">
        <authorList>
            <person name="Strepis N."/>
        </authorList>
    </citation>
    <scope>NUCLEOTIDE SEQUENCE [LARGE SCALE GENOMIC DNA]</scope>
    <source>
        <strain evidence="6">LUCI</strain>
    </source>
</reference>
<dbReference type="PROSITE" id="PS51257">
    <property type="entry name" value="PROKAR_LIPOPROTEIN"/>
    <property type="match status" value="1"/>
</dbReference>
<dbReference type="PANTHER" id="PTHR31851">
    <property type="entry name" value="FE(2+)/MN(2+) TRANSPORTER PCL1"/>
    <property type="match status" value="1"/>
</dbReference>
<evidence type="ECO:0000256" key="4">
    <source>
        <dbReference type="ARBA" id="ARBA00023136"/>
    </source>
</evidence>
<dbReference type="OrthoDB" id="188924at2"/>
<feature type="transmembrane region" description="Helical" evidence="5">
    <location>
        <begin position="290"/>
        <end position="311"/>
    </location>
</feature>
<proteinExistence type="predicted"/>
<evidence type="ECO:0000313" key="7">
    <source>
        <dbReference type="Proteomes" id="UP000277811"/>
    </source>
</evidence>
<protein>
    <recommendedName>
        <fullName evidence="8">Rubrerythrin family protein</fullName>
    </recommendedName>
</protein>
<dbReference type="InterPro" id="IPR009078">
    <property type="entry name" value="Ferritin-like_SF"/>
</dbReference>
<dbReference type="RefSeq" id="WP_122629249.1">
    <property type="nucleotide sequence ID" value="NZ_UPPP01000088.1"/>
</dbReference>
<evidence type="ECO:0000256" key="1">
    <source>
        <dbReference type="ARBA" id="ARBA00004127"/>
    </source>
</evidence>
<accession>A0A498RE39</accession>
<evidence type="ECO:0000256" key="3">
    <source>
        <dbReference type="ARBA" id="ARBA00022989"/>
    </source>
</evidence>
<feature type="transmembrane region" description="Helical" evidence="5">
    <location>
        <begin position="317"/>
        <end position="340"/>
    </location>
</feature>
<organism evidence="6 7">
    <name type="scientific">Lucifera butyrica</name>
    <dbReference type="NCBI Taxonomy" id="1351585"/>
    <lineage>
        <taxon>Bacteria</taxon>
        <taxon>Bacillati</taxon>
        <taxon>Bacillota</taxon>
        <taxon>Negativicutes</taxon>
        <taxon>Veillonellales</taxon>
        <taxon>Veillonellaceae</taxon>
        <taxon>Lucifera</taxon>
    </lineage>
</organism>
<evidence type="ECO:0000313" key="6">
    <source>
        <dbReference type="EMBL" id="VBB08343.1"/>
    </source>
</evidence>
<feature type="transmembrane region" description="Helical" evidence="5">
    <location>
        <begin position="187"/>
        <end position="210"/>
    </location>
</feature>
<name>A0A498RE39_9FIRM</name>